<reference evidence="2" key="3">
    <citation type="submission" date="2015-04" db="UniProtKB">
        <authorList>
            <consortium name="EnsemblPlants"/>
        </authorList>
    </citation>
    <scope>IDENTIFICATION</scope>
</reference>
<dbReference type="Gramene" id="LPERR01G00430.1">
    <property type="protein sequence ID" value="LPERR01G00430.1"/>
    <property type="gene ID" value="LPERR01G00430"/>
</dbReference>
<evidence type="ECO:0000313" key="2">
    <source>
        <dbReference type="EnsemblPlants" id="LPERR01G00430.1"/>
    </source>
</evidence>
<dbReference type="AlphaFoldDB" id="A0A0D9UVU9"/>
<proteinExistence type="predicted"/>
<dbReference type="Proteomes" id="UP000032180">
    <property type="component" value="Chromosome 1"/>
</dbReference>
<sequence>MENGRREGGSVGWIPYENRVRGTRGARSTGRRLGRVSGSLNRFSEQKSPVPIHPLPLPLPPWLLAPIDPSIEIRRGCLPWRPTSTRRRPPPPPARAPPPPPVPPPPPASPTSASRSRSGTPSRSGPGISSSTTAPSAATTSWIYASSARQTRPAPPARNALSLGVSVIMLFTSIASAGGSRLAKCAH</sequence>
<feature type="region of interest" description="Disordered" evidence="1">
    <location>
        <begin position="20"/>
        <end position="56"/>
    </location>
</feature>
<feature type="compositionally biased region" description="Basic residues" evidence="1">
    <location>
        <begin position="21"/>
        <end position="34"/>
    </location>
</feature>
<dbReference type="EnsemblPlants" id="LPERR01G00430.1">
    <property type="protein sequence ID" value="LPERR01G00430.1"/>
    <property type="gene ID" value="LPERR01G00430"/>
</dbReference>
<protein>
    <submittedName>
        <fullName evidence="2">Uncharacterized protein</fullName>
    </submittedName>
</protein>
<dbReference type="HOGENOM" id="CLU_1449666_0_0_1"/>
<name>A0A0D9UVU9_9ORYZ</name>
<feature type="compositionally biased region" description="Low complexity" evidence="1">
    <location>
        <begin position="110"/>
        <end position="137"/>
    </location>
</feature>
<evidence type="ECO:0000256" key="1">
    <source>
        <dbReference type="SAM" id="MobiDB-lite"/>
    </source>
</evidence>
<accession>A0A0D9UVU9</accession>
<reference evidence="3" key="2">
    <citation type="submission" date="2013-12" db="EMBL/GenBank/DDBJ databases">
        <authorList>
            <person name="Yu Y."/>
            <person name="Lee S."/>
            <person name="de Baynast K."/>
            <person name="Wissotski M."/>
            <person name="Liu L."/>
            <person name="Talag J."/>
            <person name="Goicoechea J."/>
            <person name="Angelova A."/>
            <person name="Jetty R."/>
            <person name="Kudrna D."/>
            <person name="Golser W."/>
            <person name="Rivera L."/>
            <person name="Zhang J."/>
            <person name="Wing R."/>
        </authorList>
    </citation>
    <scope>NUCLEOTIDE SEQUENCE</scope>
</reference>
<feature type="region of interest" description="Disordered" evidence="1">
    <location>
        <begin position="76"/>
        <end position="137"/>
    </location>
</feature>
<reference evidence="2 3" key="1">
    <citation type="submission" date="2012-08" db="EMBL/GenBank/DDBJ databases">
        <title>Oryza genome evolution.</title>
        <authorList>
            <person name="Wing R.A."/>
        </authorList>
    </citation>
    <scope>NUCLEOTIDE SEQUENCE</scope>
</reference>
<evidence type="ECO:0000313" key="3">
    <source>
        <dbReference type="Proteomes" id="UP000032180"/>
    </source>
</evidence>
<keyword evidence="3" id="KW-1185">Reference proteome</keyword>
<feature type="compositionally biased region" description="Pro residues" evidence="1">
    <location>
        <begin position="90"/>
        <end position="109"/>
    </location>
</feature>
<feature type="compositionally biased region" description="Polar residues" evidence="1">
    <location>
        <begin position="38"/>
        <end position="47"/>
    </location>
</feature>
<organism evidence="2 3">
    <name type="scientific">Leersia perrieri</name>
    <dbReference type="NCBI Taxonomy" id="77586"/>
    <lineage>
        <taxon>Eukaryota</taxon>
        <taxon>Viridiplantae</taxon>
        <taxon>Streptophyta</taxon>
        <taxon>Embryophyta</taxon>
        <taxon>Tracheophyta</taxon>
        <taxon>Spermatophyta</taxon>
        <taxon>Magnoliopsida</taxon>
        <taxon>Liliopsida</taxon>
        <taxon>Poales</taxon>
        <taxon>Poaceae</taxon>
        <taxon>BOP clade</taxon>
        <taxon>Oryzoideae</taxon>
        <taxon>Oryzeae</taxon>
        <taxon>Oryzinae</taxon>
        <taxon>Leersia</taxon>
    </lineage>
</organism>